<feature type="region of interest" description="Disordered" evidence="1">
    <location>
        <begin position="736"/>
        <end position="798"/>
    </location>
</feature>
<dbReference type="EMBL" id="MU001632">
    <property type="protein sequence ID" value="KAF2486764.1"/>
    <property type="molecule type" value="Genomic_DNA"/>
</dbReference>
<protein>
    <submittedName>
        <fullName evidence="2">Uncharacterized protein</fullName>
    </submittedName>
</protein>
<gene>
    <name evidence="2" type="ORF">BDY17DRAFT_321529</name>
</gene>
<accession>A0A6A6Q448</accession>
<sequence>MIRQFAPSRGPMDLKTIPRMNSIVLTGLDYSMKPEHVRFESSKQFITPFPQIKVMHLIKSLALMIYNQEKLIPYYHANVCDGRNSLAYFICAMHRQTAPQPMTKTHSRQNSIVSTASDHSTASCRSATPGKTCELPKLCTTSMLPLGYWDSLFYALVAEIRSLRDDLERRFGFACEIDNPVLHAHGPDGDSNAPFTAVDFAVMLETAWYALMDNRLVATLDDAVRMKNLREGAAKVGSNRASKEDYTMKDNADDDDHEEQLLWPPPIVPGLVDVCGMLPEQINEMLWENHMPAINRACQENFEDESMLTAYRAELHARDVEAAIAAGSPLPSASFCPCHRTCVCKIKCDKDADQCTCLNSRAQVYHLVREQELKKKDIHAKYVKAEHNVPNQFLGAATNTLAQMQIAAMANPSVVNVKAVRNIHDANNVQEVRVARKLRDRSGTNDSDLAYVPNSTPATRGPKDPYPLDFYRSYSPQRYPKMHQQETTYSDSQAALQSVKSSLAMPSRKPVPAPISTSSAVTSLHQAQPSYPQQFALTPPSSTSFDAPTFAQGGQVTYPEIPASHSQSMFTQSYTHADPYGRDAGQSVFSHHKDTHPGPHDPANQYTSLLSRHPSTLEHGHHDSEPSPLLSRPHLNIVTHAATTDALPTLSTLGSLKHKPQPELPGLDFISPKPANKQRYVPAGGNAKLSERPEIPGPALPYTTASNSGTITKAEIDAILGDEEFVRRHFGEEALHISPQRCSEESNNKRKSDESEASKKGSGDKRDRTSSSASNKIAAWKNRVFSSGGRKNSRSEGD</sequence>
<dbReference type="AlphaFoldDB" id="A0A6A6Q448"/>
<dbReference type="OrthoDB" id="3928442at2759"/>
<reference evidence="2" key="1">
    <citation type="journal article" date="2020" name="Stud. Mycol.">
        <title>101 Dothideomycetes genomes: a test case for predicting lifestyles and emergence of pathogens.</title>
        <authorList>
            <person name="Haridas S."/>
            <person name="Albert R."/>
            <person name="Binder M."/>
            <person name="Bloem J."/>
            <person name="Labutti K."/>
            <person name="Salamov A."/>
            <person name="Andreopoulos B."/>
            <person name="Baker S."/>
            <person name="Barry K."/>
            <person name="Bills G."/>
            <person name="Bluhm B."/>
            <person name="Cannon C."/>
            <person name="Castanera R."/>
            <person name="Culley D."/>
            <person name="Daum C."/>
            <person name="Ezra D."/>
            <person name="Gonzalez J."/>
            <person name="Henrissat B."/>
            <person name="Kuo A."/>
            <person name="Liang C."/>
            <person name="Lipzen A."/>
            <person name="Lutzoni F."/>
            <person name="Magnuson J."/>
            <person name="Mondo S."/>
            <person name="Nolan M."/>
            <person name="Ohm R."/>
            <person name="Pangilinan J."/>
            <person name="Park H.-J."/>
            <person name="Ramirez L."/>
            <person name="Alfaro M."/>
            <person name="Sun H."/>
            <person name="Tritt A."/>
            <person name="Yoshinaga Y."/>
            <person name="Zwiers L.-H."/>
            <person name="Turgeon B."/>
            <person name="Goodwin S."/>
            <person name="Spatafora J."/>
            <person name="Crous P."/>
            <person name="Grigoriev I."/>
        </authorList>
    </citation>
    <scope>NUCLEOTIDE SEQUENCE</scope>
    <source>
        <strain evidence="2">CBS 113389</strain>
    </source>
</reference>
<dbReference type="RefSeq" id="XP_033593333.1">
    <property type="nucleotide sequence ID" value="XM_033736639.1"/>
</dbReference>
<feature type="region of interest" description="Disordered" evidence="1">
    <location>
        <begin position="435"/>
        <end position="467"/>
    </location>
</feature>
<evidence type="ECO:0000256" key="1">
    <source>
        <dbReference type="SAM" id="MobiDB-lite"/>
    </source>
</evidence>
<feature type="region of interest" description="Disordered" evidence="1">
    <location>
        <begin position="504"/>
        <end position="523"/>
    </location>
</feature>
<evidence type="ECO:0000313" key="2">
    <source>
        <dbReference type="EMBL" id="KAF2486764.1"/>
    </source>
</evidence>
<dbReference type="Proteomes" id="UP000799767">
    <property type="component" value="Unassembled WGS sequence"/>
</dbReference>
<evidence type="ECO:0000313" key="3">
    <source>
        <dbReference type="Proteomes" id="UP000799767"/>
    </source>
</evidence>
<organism evidence="2 3">
    <name type="scientific">Neohortaea acidophila</name>
    <dbReference type="NCBI Taxonomy" id="245834"/>
    <lineage>
        <taxon>Eukaryota</taxon>
        <taxon>Fungi</taxon>
        <taxon>Dikarya</taxon>
        <taxon>Ascomycota</taxon>
        <taxon>Pezizomycotina</taxon>
        <taxon>Dothideomycetes</taxon>
        <taxon>Dothideomycetidae</taxon>
        <taxon>Mycosphaerellales</taxon>
        <taxon>Teratosphaeriaceae</taxon>
        <taxon>Neohortaea</taxon>
    </lineage>
</organism>
<keyword evidence="3" id="KW-1185">Reference proteome</keyword>
<proteinExistence type="predicted"/>
<feature type="region of interest" description="Disordered" evidence="1">
    <location>
        <begin position="652"/>
        <end position="706"/>
    </location>
</feature>
<feature type="compositionally biased region" description="Basic and acidic residues" evidence="1">
    <location>
        <begin position="742"/>
        <end position="769"/>
    </location>
</feature>
<dbReference type="GeneID" id="54477641"/>
<name>A0A6A6Q448_9PEZI</name>